<gene>
    <name evidence="3" type="ORF">HMPREF0769_12169</name>
</gene>
<feature type="domain" description="Carbohydrate kinase PfkB" evidence="2">
    <location>
        <begin position="5"/>
        <end position="289"/>
    </location>
</feature>
<evidence type="ECO:0000256" key="1">
    <source>
        <dbReference type="ARBA" id="ARBA00022723"/>
    </source>
</evidence>
<evidence type="ECO:0000313" key="3">
    <source>
        <dbReference type="EMBL" id="EFH94548.1"/>
    </source>
</evidence>
<keyword evidence="1" id="KW-0479">Metal-binding</keyword>
<dbReference type="SUPFAM" id="SSF53613">
    <property type="entry name" value="Ribokinase-like"/>
    <property type="match status" value="1"/>
</dbReference>
<dbReference type="Pfam" id="PF00294">
    <property type="entry name" value="PfkB"/>
    <property type="match status" value="1"/>
</dbReference>
<name>A0A0E1X6X8_STAAU</name>
<comment type="caution">
    <text evidence="3">The sequence shown here is derived from an EMBL/GenBank/DDBJ whole genome shotgun (WGS) entry which is preliminary data.</text>
</comment>
<dbReference type="Gene3D" id="3.40.1190.20">
    <property type="match status" value="1"/>
</dbReference>
<organism evidence="3 4">
    <name type="scientific">Staphylococcus aureus subsp. aureus MN8</name>
    <dbReference type="NCBI Taxonomy" id="548470"/>
    <lineage>
        <taxon>Bacteria</taxon>
        <taxon>Bacillati</taxon>
        <taxon>Bacillota</taxon>
        <taxon>Bacilli</taxon>
        <taxon>Bacillales</taxon>
        <taxon>Staphylococcaceae</taxon>
        <taxon>Staphylococcus</taxon>
    </lineage>
</organism>
<dbReference type="RefSeq" id="WP_000798481.1">
    <property type="nucleotide sequence ID" value="NZ_CM000952.1"/>
</dbReference>
<sequence length="299" mass="33497">MKNSQNIVCIGAANIDKQLYLKSELVNKSSNPVSSISVSGGVARNLAYNIGKLSNKKTILLTLLGNDKEADYILNEANKFIDLKHIKIIENMNTGMFTSVIDYNGEMICGFADMDIYNLINNKYLNEKIEVIKNADCVVVDSNIPKESIQYLIQLCGKSNIPIGIIPASIKKVRNILKNLAKIDYLIFNKKEAEAFWNVSLNTKSDYKKIKKISKTSEIKNIVITNGNDDIFYTNGELSIFKNVQQSSNIINDTGAGDVFSASVFHYWLENYEVDNYLEMALFNACSTVSTIYNTSMIN</sequence>
<proteinExistence type="predicted"/>
<dbReference type="InterPro" id="IPR011611">
    <property type="entry name" value="PfkB_dom"/>
</dbReference>
<dbReference type="InterPro" id="IPR029056">
    <property type="entry name" value="Ribokinase-like"/>
</dbReference>
<dbReference type="PANTHER" id="PTHR42909:SF1">
    <property type="entry name" value="CARBOHYDRATE KINASE PFKB DOMAIN-CONTAINING PROTEIN"/>
    <property type="match status" value="1"/>
</dbReference>
<dbReference type="GO" id="GO:0046872">
    <property type="term" value="F:metal ion binding"/>
    <property type="evidence" value="ECO:0007669"/>
    <property type="project" value="UniProtKB-KW"/>
</dbReference>
<evidence type="ECO:0000313" key="4">
    <source>
        <dbReference type="Proteomes" id="UP000003455"/>
    </source>
</evidence>
<dbReference type="GO" id="GO:0004730">
    <property type="term" value="F:pseudouridylate synthase activity"/>
    <property type="evidence" value="ECO:0007669"/>
    <property type="project" value="TreeGrafter"/>
</dbReference>
<protein>
    <submittedName>
        <fullName evidence="3">Kinase, PfkB family</fullName>
    </submittedName>
</protein>
<dbReference type="AlphaFoldDB" id="A0A0E1X6X8"/>
<dbReference type="HOGENOM" id="CLU_027634_11_0_9"/>
<keyword evidence="3" id="KW-0808">Transferase</keyword>
<dbReference type="PANTHER" id="PTHR42909">
    <property type="entry name" value="ZGC:136858"/>
    <property type="match status" value="1"/>
</dbReference>
<reference evidence="3 4" key="1">
    <citation type="submission" date="2010-05" db="EMBL/GenBank/DDBJ databases">
        <authorList>
            <person name="Muzny D."/>
            <person name="Qin X."/>
            <person name="Buhay C."/>
            <person name="Dugan-Rocha S."/>
            <person name="Ding Y."/>
            <person name="Chen G."/>
            <person name="Hawes A."/>
            <person name="Holder M."/>
            <person name="Jhangiani S."/>
            <person name="Johnson A."/>
            <person name="Khan Z."/>
            <person name="Li Z."/>
            <person name="Liu W."/>
            <person name="Liu X."/>
            <person name="Perez L."/>
            <person name="Shen H."/>
            <person name="Wang Q."/>
            <person name="Watt J."/>
            <person name="Xi L."/>
            <person name="Xin Y."/>
            <person name="Zhou J."/>
            <person name="Deng J."/>
            <person name="Jiang H."/>
            <person name="Liu Y."/>
            <person name="Qu J."/>
            <person name="Song X.-Z."/>
            <person name="Zhang L."/>
            <person name="Villasana D."/>
            <person name="Johnson A."/>
            <person name="Liu J."/>
            <person name="Liyanage D."/>
            <person name="Lorensuhewa L."/>
            <person name="Robinson T."/>
            <person name="Song A."/>
            <person name="Song B.-B."/>
            <person name="Dinh H."/>
            <person name="Thornton R."/>
            <person name="Coyle M."/>
            <person name="Francisco L."/>
            <person name="Jackson L."/>
            <person name="Javaid M."/>
            <person name="Korchina V."/>
            <person name="Kovar C."/>
            <person name="Mata R."/>
            <person name="Mathew T."/>
            <person name="Ngo R."/>
            <person name="Nguyen L."/>
            <person name="Nguyen N."/>
            <person name="Okwuonu G."/>
            <person name="Ongeri F."/>
            <person name="Pham C."/>
            <person name="Simmons D."/>
            <person name="Wilczek-Boney K."/>
            <person name="Hale W."/>
            <person name="Jakkamsetti A."/>
            <person name="Pham P."/>
            <person name="Ruth R."/>
            <person name="San Lucas F."/>
            <person name="Warren J."/>
            <person name="Zhang J."/>
            <person name="Zhao Z."/>
            <person name="Zhou C."/>
            <person name="Zhu D."/>
            <person name="Lee S."/>
            <person name="Bess C."/>
            <person name="Blankenburg K."/>
            <person name="Forbes L."/>
            <person name="Fu Q."/>
            <person name="Gubbala S."/>
            <person name="Hirani K."/>
            <person name="Jayaseelan J.C."/>
            <person name="Lara F."/>
            <person name="Munidasa M."/>
            <person name="Palculict T."/>
            <person name="Patil S."/>
            <person name="Pu L.-L."/>
            <person name="Saada N."/>
            <person name="Tang L."/>
            <person name="Weissenberger G."/>
            <person name="Zhu Y."/>
            <person name="Hemphill L."/>
            <person name="Shang Y."/>
            <person name="Youmans B."/>
            <person name="Ayvaz T."/>
            <person name="Ross M."/>
            <person name="Santibanez J."/>
            <person name="Aqrawi P."/>
            <person name="Gross S."/>
            <person name="Joshi V."/>
            <person name="Fowler G."/>
            <person name="Nazareth L."/>
            <person name="Reid J."/>
            <person name="Worley K."/>
            <person name="Petrosino J."/>
            <person name="Highlander S."/>
            <person name="Gibbs R."/>
        </authorList>
    </citation>
    <scope>NUCLEOTIDE SEQUENCE [LARGE SCALE GENOMIC DNA]</scope>
    <source>
        <strain evidence="3 4">MN8</strain>
    </source>
</reference>
<dbReference type="EMBL" id="ACJA02000004">
    <property type="protein sequence ID" value="EFH94548.1"/>
    <property type="molecule type" value="Genomic_DNA"/>
</dbReference>
<dbReference type="GO" id="GO:0016798">
    <property type="term" value="F:hydrolase activity, acting on glycosyl bonds"/>
    <property type="evidence" value="ECO:0007669"/>
    <property type="project" value="TreeGrafter"/>
</dbReference>
<dbReference type="GO" id="GO:0005737">
    <property type="term" value="C:cytoplasm"/>
    <property type="evidence" value="ECO:0007669"/>
    <property type="project" value="TreeGrafter"/>
</dbReference>
<accession>A0A0E1X6X8</accession>
<evidence type="ECO:0000259" key="2">
    <source>
        <dbReference type="Pfam" id="PF00294"/>
    </source>
</evidence>
<dbReference type="CDD" id="cd01941">
    <property type="entry name" value="YeiC_kinase_like"/>
    <property type="match status" value="1"/>
</dbReference>
<keyword evidence="3" id="KW-0418">Kinase</keyword>
<dbReference type="Proteomes" id="UP000003455">
    <property type="component" value="Chromosome"/>
</dbReference>
<dbReference type="GO" id="GO:0016301">
    <property type="term" value="F:kinase activity"/>
    <property type="evidence" value="ECO:0007669"/>
    <property type="project" value="UniProtKB-KW"/>
</dbReference>
<dbReference type="SMR" id="A0A0E1X6X8"/>